<reference evidence="2" key="2">
    <citation type="submission" date="2023-01" db="EMBL/GenBank/DDBJ databases">
        <title>Draft genome sequence of Portibacter lacus strain NBRC 108769.</title>
        <authorList>
            <person name="Sun Q."/>
            <person name="Mori K."/>
        </authorList>
    </citation>
    <scope>NUCLEOTIDE SEQUENCE</scope>
    <source>
        <strain evidence="2">NBRC 108769</strain>
    </source>
</reference>
<dbReference type="InterPro" id="IPR008928">
    <property type="entry name" value="6-hairpin_glycosidase_sf"/>
</dbReference>
<dbReference type="SUPFAM" id="SSF48208">
    <property type="entry name" value="Six-hairpin glycosidases"/>
    <property type="match status" value="1"/>
</dbReference>
<dbReference type="InterPro" id="IPR010905">
    <property type="entry name" value="Glyco_hydro_88"/>
</dbReference>
<gene>
    <name evidence="2" type="ORF">GCM10007940_00890</name>
</gene>
<sequence length="427" mass="49967">MLNIMNNKIKKYKRMMRTWKRVIYSVACVFVLIAFKSCTQLNSQQLKKIESISEELPWSERMALSIMKRNDRLFMIESRTDPKWSYTHGLVAQSILEVYKTTENEKYFVYAKGYADDLISPDGVILGYNITDFNIDNINPGKYLFDLHKKERNEKYRIAMETLRNQIEWQPRNTKGGFWHKLRYPWQMWLDGLYMGGPFYARYAKEHGAYEDFDDIAKQFMLLEEYAKEKQNGLFYHGWDESKLQKWSNQDTGLSPHFWSRAIGWYAMALVDVLDYFPEDHPNRKDLIRILNNLMESITPFQDKETGLWSQIMDLPEKEGNYQEATGTAMFSYVMLKSVRLGYIDQKFYQIGAKAHSGLTEHLIVINNDGEINLTKCCAVAGLGGTPYRDGSYDYYVNEEIRSNDPKGTGPFILASLELEKSQNKTK</sequence>
<evidence type="ECO:0000256" key="1">
    <source>
        <dbReference type="ARBA" id="ARBA00022801"/>
    </source>
</evidence>
<dbReference type="PANTHER" id="PTHR33886:SF8">
    <property type="entry name" value="UNSATURATED RHAMNOGALACTURONAN HYDROLASE (EUROFUNG)"/>
    <property type="match status" value="1"/>
</dbReference>
<keyword evidence="3" id="KW-1185">Reference proteome</keyword>
<dbReference type="AlphaFoldDB" id="A0AA37SLZ9"/>
<organism evidence="2 3">
    <name type="scientific">Portibacter lacus</name>
    <dbReference type="NCBI Taxonomy" id="1099794"/>
    <lineage>
        <taxon>Bacteria</taxon>
        <taxon>Pseudomonadati</taxon>
        <taxon>Bacteroidota</taxon>
        <taxon>Saprospiria</taxon>
        <taxon>Saprospirales</taxon>
        <taxon>Haliscomenobacteraceae</taxon>
        <taxon>Portibacter</taxon>
    </lineage>
</organism>
<dbReference type="Proteomes" id="UP001156666">
    <property type="component" value="Unassembled WGS sequence"/>
</dbReference>
<dbReference type="Pfam" id="PF07470">
    <property type="entry name" value="Glyco_hydro_88"/>
    <property type="match status" value="1"/>
</dbReference>
<dbReference type="InterPro" id="IPR012341">
    <property type="entry name" value="6hp_glycosidase-like_sf"/>
</dbReference>
<accession>A0AA37SLZ9</accession>
<reference evidence="2" key="1">
    <citation type="journal article" date="2014" name="Int. J. Syst. Evol. Microbiol.">
        <title>Complete genome sequence of Corynebacterium casei LMG S-19264T (=DSM 44701T), isolated from a smear-ripened cheese.</title>
        <authorList>
            <consortium name="US DOE Joint Genome Institute (JGI-PGF)"/>
            <person name="Walter F."/>
            <person name="Albersmeier A."/>
            <person name="Kalinowski J."/>
            <person name="Ruckert C."/>
        </authorList>
    </citation>
    <scope>NUCLEOTIDE SEQUENCE</scope>
    <source>
        <strain evidence="2">NBRC 108769</strain>
    </source>
</reference>
<evidence type="ECO:0000313" key="2">
    <source>
        <dbReference type="EMBL" id="GLR15474.1"/>
    </source>
</evidence>
<dbReference type="EMBL" id="BSOH01000001">
    <property type="protein sequence ID" value="GLR15474.1"/>
    <property type="molecule type" value="Genomic_DNA"/>
</dbReference>
<protein>
    <submittedName>
        <fullName evidence="2">Family 88 glycosyl hydrolase</fullName>
    </submittedName>
</protein>
<dbReference type="Gene3D" id="1.50.10.10">
    <property type="match status" value="1"/>
</dbReference>
<keyword evidence="1 2" id="KW-0378">Hydrolase</keyword>
<dbReference type="GO" id="GO:0016787">
    <property type="term" value="F:hydrolase activity"/>
    <property type="evidence" value="ECO:0007669"/>
    <property type="project" value="UniProtKB-KW"/>
</dbReference>
<name>A0AA37SLZ9_9BACT</name>
<comment type="caution">
    <text evidence="2">The sequence shown here is derived from an EMBL/GenBank/DDBJ whole genome shotgun (WGS) entry which is preliminary data.</text>
</comment>
<evidence type="ECO:0000313" key="3">
    <source>
        <dbReference type="Proteomes" id="UP001156666"/>
    </source>
</evidence>
<dbReference type="PANTHER" id="PTHR33886">
    <property type="entry name" value="UNSATURATED RHAMNOGALACTURONAN HYDROLASE (EUROFUNG)"/>
    <property type="match status" value="1"/>
</dbReference>
<dbReference type="GO" id="GO:0005975">
    <property type="term" value="P:carbohydrate metabolic process"/>
    <property type="evidence" value="ECO:0007669"/>
    <property type="project" value="InterPro"/>
</dbReference>
<proteinExistence type="predicted"/>
<dbReference type="InterPro" id="IPR052043">
    <property type="entry name" value="PolySaccharide_Degr_Enz"/>
</dbReference>